<dbReference type="PATRIC" id="fig|1261.3.peg.934"/>
<dbReference type="InterPro" id="IPR025540">
    <property type="entry name" value="FlK"/>
</dbReference>
<proteinExistence type="predicted"/>
<dbReference type="PIRSF" id="PIRSF014972">
    <property type="entry name" value="FlK"/>
    <property type="match status" value="1"/>
</dbReference>
<reference evidence="4 5" key="1">
    <citation type="submission" date="2016-02" db="EMBL/GenBank/DDBJ databases">
        <authorList>
            <person name="Wen L."/>
            <person name="He K."/>
            <person name="Yang H."/>
        </authorList>
    </citation>
    <scope>NUCLEOTIDE SEQUENCE [LARGE SCALE GENOMIC DNA]</scope>
    <source>
        <strain evidence="4 5">MJR8628A</strain>
    </source>
</reference>
<dbReference type="InterPro" id="IPR029069">
    <property type="entry name" value="HotDog_dom_sf"/>
</dbReference>
<dbReference type="PANTHER" id="PTHR36934:SF1">
    <property type="entry name" value="THIOESTERASE DOMAIN-CONTAINING PROTEIN"/>
    <property type="match status" value="1"/>
</dbReference>
<dbReference type="eggNOG" id="COG5496">
    <property type="taxonomic scope" value="Bacteria"/>
</dbReference>
<feature type="domain" description="Fluoroacetyl-CoA-specific thioesterase-like" evidence="3">
    <location>
        <begin position="14"/>
        <end position="117"/>
    </location>
</feature>
<dbReference type="PANTHER" id="PTHR36934">
    <property type="entry name" value="BLR0278 PROTEIN"/>
    <property type="match status" value="1"/>
</dbReference>
<feature type="binding site" evidence="2">
    <location>
        <position position="60"/>
    </location>
    <ligand>
        <name>substrate</name>
    </ligand>
</feature>
<feature type="binding site" evidence="2">
    <location>
        <position position="60"/>
    </location>
    <ligand>
        <name>CoA</name>
        <dbReference type="ChEBI" id="CHEBI:57287"/>
    </ligand>
</feature>
<feature type="binding site" evidence="2">
    <location>
        <position position="111"/>
    </location>
    <ligand>
        <name>substrate</name>
    </ligand>
</feature>
<dbReference type="RefSeq" id="WP_060916762.1">
    <property type="nucleotide sequence ID" value="NZ_CAXUJS010000008.1"/>
</dbReference>
<dbReference type="AlphaFoldDB" id="A0A135YLL1"/>
<feature type="active site" evidence="1">
    <location>
        <position position="67"/>
    </location>
</feature>
<protein>
    <submittedName>
        <fullName evidence="4">Thioesterase family protein</fullName>
    </submittedName>
</protein>
<gene>
    <name evidence="4" type="ORF">HMPREF3195_01883</name>
</gene>
<organism evidence="4 5">
    <name type="scientific">Peptostreptococcus anaerobius</name>
    <dbReference type="NCBI Taxonomy" id="1261"/>
    <lineage>
        <taxon>Bacteria</taxon>
        <taxon>Bacillati</taxon>
        <taxon>Bacillota</taxon>
        <taxon>Clostridia</taxon>
        <taxon>Peptostreptococcales</taxon>
        <taxon>Peptostreptococcaceae</taxon>
        <taxon>Peptostreptococcus</taxon>
    </lineage>
</organism>
<dbReference type="Gene3D" id="3.10.129.10">
    <property type="entry name" value="Hotdog Thioesterase"/>
    <property type="match status" value="1"/>
</dbReference>
<dbReference type="Pfam" id="PF22636">
    <property type="entry name" value="FlK"/>
    <property type="match status" value="1"/>
</dbReference>
<evidence type="ECO:0000256" key="1">
    <source>
        <dbReference type="PIRSR" id="PIRSR014972-1"/>
    </source>
</evidence>
<name>A0A135YLL1_9FIRM</name>
<feature type="active site" evidence="1">
    <location>
        <position position="33"/>
    </location>
</feature>
<evidence type="ECO:0000256" key="2">
    <source>
        <dbReference type="PIRSR" id="PIRSR014972-2"/>
    </source>
</evidence>
<feature type="active site" evidence="1">
    <location>
        <position position="41"/>
    </location>
</feature>
<dbReference type="STRING" id="1261.HMPREF3195_01883"/>
<accession>A0A135YLL1</accession>
<comment type="caution">
    <text evidence="4">The sequence shown here is derived from an EMBL/GenBank/DDBJ whole genome shotgun (WGS) entry which is preliminary data.</text>
</comment>
<dbReference type="EMBL" id="LSQZ01000099">
    <property type="protein sequence ID" value="KXI10297.1"/>
    <property type="molecule type" value="Genomic_DNA"/>
</dbReference>
<dbReference type="Proteomes" id="UP000070326">
    <property type="component" value="Unassembled WGS sequence"/>
</dbReference>
<dbReference type="SUPFAM" id="SSF54637">
    <property type="entry name" value="Thioesterase/thiol ester dehydrase-isomerase"/>
    <property type="match status" value="1"/>
</dbReference>
<sequence>MLEVGMKHSVELVVDKSKTAAAAGSGGLEVFGTPYMIALMECTCKELAQKELDDSQGTVGISISTNHKAATPMGMKVTCEAELVEIDRSRLVFNVVCSDEMDVIGEGQHQRFIIDNEKFLAGVNAKIDKAKNK</sequence>
<dbReference type="InterPro" id="IPR054485">
    <property type="entry name" value="FlK-like_dom"/>
</dbReference>
<evidence type="ECO:0000259" key="3">
    <source>
        <dbReference type="Pfam" id="PF22636"/>
    </source>
</evidence>
<evidence type="ECO:0000313" key="5">
    <source>
        <dbReference type="Proteomes" id="UP000070326"/>
    </source>
</evidence>
<evidence type="ECO:0000313" key="4">
    <source>
        <dbReference type="EMBL" id="KXI10297.1"/>
    </source>
</evidence>